<accession>X1TI32</accession>
<feature type="domain" description="Metallo-beta-lactamase" evidence="1">
    <location>
        <begin position="39"/>
        <end position="114"/>
    </location>
</feature>
<dbReference type="Gene3D" id="3.60.15.10">
    <property type="entry name" value="Ribonuclease Z/Hydroxyacylglutathione hydrolase-like"/>
    <property type="match status" value="1"/>
</dbReference>
<dbReference type="SUPFAM" id="SSF56281">
    <property type="entry name" value="Metallo-hydrolase/oxidoreductase"/>
    <property type="match status" value="1"/>
</dbReference>
<dbReference type="PANTHER" id="PTHR13754:SF13">
    <property type="entry name" value="METALLO-BETA-LACTAMASE SUPERFAMILY PROTEIN (AFU_ORTHOLOGUE AFUA_3G07630)"/>
    <property type="match status" value="1"/>
</dbReference>
<dbReference type="GO" id="GO:0016740">
    <property type="term" value="F:transferase activity"/>
    <property type="evidence" value="ECO:0007669"/>
    <property type="project" value="TreeGrafter"/>
</dbReference>
<dbReference type="EMBL" id="BARW01013418">
    <property type="protein sequence ID" value="GAI79709.1"/>
    <property type="molecule type" value="Genomic_DNA"/>
</dbReference>
<evidence type="ECO:0000259" key="1">
    <source>
        <dbReference type="Pfam" id="PF00753"/>
    </source>
</evidence>
<evidence type="ECO:0000313" key="2">
    <source>
        <dbReference type="EMBL" id="GAI79709.1"/>
    </source>
</evidence>
<gene>
    <name evidence="2" type="ORF">S12H4_24614</name>
</gene>
<sequence length="139" mass="15892">MGKSFLKSMKSDFSFEIKIVYDDICTKPQPGFLTDFGFSALIYNNLSKTHLLFDTGSKGDILIHNINKFNVTVSEIKKVIISHNHYDHAGGLKEIYRINRDIEIYVPLHDKESFIRAYPEAQVQGISEMVEVDNNIFSS</sequence>
<dbReference type="Pfam" id="PF00753">
    <property type="entry name" value="Lactamase_B"/>
    <property type="match status" value="1"/>
</dbReference>
<protein>
    <recommendedName>
        <fullName evidence="1">Metallo-beta-lactamase domain-containing protein</fullName>
    </recommendedName>
</protein>
<comment type="caution">
    <text evidence="2">The sequence shown here is derived from an EMBL/GenBank/DDBJ whole genome shotgun (WGS) entry which is preliminary data.</text>
</comment>
<reference evidence="2" key="1">
    <citation type="journal article" date="2014" name="Front. Microbiol.">
        <title>High frequency of phylogenetically diverse reductive dehalogenase-homologous genes in deep subseafloor sedimentary metagenomes.</title>
        <authorList>
            <person name="Kawai M."/>
            <person name="Futagami T."/>
            <person name="Toyoda A."/>
            <person name="Takaki Y."/>
            <person name="Nishi S."/>
            <person name="Hori S."/>
            <person name="Arai W."/>
            <person name="Tsubouchi T."/>
            <person name="Morono Y."/>
            <person name="Uchiyama I."/>
            <person name="Ito T."/>
            <person name="Fujiyama A."/>
            <person name="Inagaki F."/>
            <person name="Takami H."/>
        </authorList>
    </citation>
    <scope>NUCLEOTIDE SEQUENCE</scope>
    <source>
        <strain evidence="2">Expedition CK06-06</strain>
    </source>
</reference>
<feature type="non-terminal residue" evidence="2">
    <location>
        <position position="139"/>
    </location>
</feature>
<dbReference type="InterPro" id="IPR036866">
    <property type="entry name" value="RibonucZ/Hydroxyglut_hydro"/>
</dbReference>
<organism evidence="2">
    <name type="scientific">marine sediment metagenome</name>
    <dbReference type="NCBI Taxonomy" id="412755"/>
    <lineage>
        <taxon>unclassified sequences</taxon>
        <taxon>metagenomes</taxon>
        <taxon>ecological metagenomes</taxon>
    </lineage>
</organism>
<proteinExistence type="predicted"/>
<name>X1TI32_9ZZZZ</name>
<dbReference type="InterPro" id="IPR052926">
    <property type="entry name" value="Metallo-beta-lactamase_dom"/>
</dbReference>
<dbReference type="PANTHER" id="PTHR13754">
    <property type="entry name" value="METALLO-BETA-LACTAMASE SUPERFAMILY PROTEIN"/>
    <property type="match status" value="1"/>
</dbReference>
<dbReference type="AlphaFoldDB" id="X1TI32"/>
<dbReference type="InterPro" id="IPR001279">
    <property type="entry name" value="Metallo-B-lactamas"/>
</dbReference>